<dbReference type="GO" id="GO:0004180">
    <property type="term" value="F:carboxypeptidase activity"/>
    <property type="evidence" value="ECO:0007669"/>
    <property type="project" value="TreeGrafter"/>
</dbReference>
<dbReference type="Pfam" id="PF04082">
    <property type="entry name" value="Fungal_trans"/>
    <property type="match status" value="1"/>
</dbReference>
<evidence type="ECO:0008006" key="12">
    <source>
        <dbReference type="Google" id="ProtNLM"/>
    </source>
</evidence>
<keyword evidence="2" id="KW-0645">Protease</keyword>
<organism evidence="10 11">
    <name type="scientific">Cutaneotrichosporon cavernicola</name>
    <dbReference type="NCBI Taxonomy" id="279322"/>
    <lineage>
        <taxon>Eukaryota</taxon>
        <taxon>Fungi</taxon>
        <taxon>Dikarya</taxon>
        <taxon>Basidiomycota</taxon>
        <taxon>Agaricomycotina</taxon>
        <taxon>Tremellomycetes</taxon>
        <taxon>Trichosporonales</taxon>
        <taxon>Trichosporonaceae</taxon>
        <taxon>Cutaneotrichosporon</taxon>
    </lineage>
</organism>
<feature type="region of interest" description="Disordered" evidence="7">
    <location>
        <begin position="572"/>
        <end position="611"/>
    </location>
</feature>
<accession>A0AA48I4T9</accession>
<dbReference type="GO" id="GO:0043605">
    <property type="term" value="P:amide catabolic process"/>
    <property type="evidence" value="ECO:0007669"/>
    <property type="project" value="UniProtKB-ARBA"/>
</dbReference>
<dbReference type="Gene3D" id="1.10.150.900">
    <property type="match status" value="1"/>
</dbReference>
<dbReference type="InterPro" id="IPR047177">
    <property type="entry name" value="Pept_M20A"/>
</dbReference>
<protein>
    <recommendedName>
        <fullName evidence="12">Zn-dependent exopeptidase</fullName>
    </recommendedName>
</protein>
<keyword evidence="4" id="KW-0378">Hydrolase</keyword>
<evidence type="ECO:0000256" key="6">
    <source>
        <dbReference type="ARBA" id="ARBA00023242"/>
    </source>
</evidence>
<evidence type="ECO:0000256" key="1">
    <source>
        <dbReference type="ARBA" id="ARBA00006247"/>
    </source>
</evidence>
<dbReference type="KEGG" id="ccac:CcaHIS019_0207140"/>
<dbReference type="InterPro" id="IPR007219">
    <property type="entry name" value="XnlR_reg_dom"/>
</dbReference>
<dbReference type="CDD" id="cd12148">
    <property type="entry name" value="fungal_TF_MHR"/>
    <property type="match status" value="1"/>
</dbReference>
<evidence type="ECO:0000259" key="9">
    <source>
        <dbReference type="Pfam" id="PF07687"/>
    </source>
</evidence>
<dbReference type="GeneID" id="85493223"/>
<proteinExistence type="inferred from homology"/>
<comment type="similarity">
    <text evidence="1">Belongs to the peptidase M20A family.</text>
</comment>
<dbReference type="GO" id="GO:0006351">
    <property type="term" value="P:DNA-templated transcription"/>
    <property type="evidence" value="ECO:0007669"/>
    <property type="project" value="InterPro"/>
</dbReference>
<dbReference type="Pfam" id="PF01546">
    <property type="entry name" value="Peptidase_M20"/>
    <property type="match status" value="1"/>
</dbReference>
<evidence type="ECO:0000259" key="8">
    <source>
        <dbReference type="Pfam" id="PF04082"/>
    </source>
</evidence>
<dbReference type="RefSeq" id="XP_060454618.1">
    <property type="nucleotide sequence ID" value="XM_060597757.1"/>
</dbReference>
<dbReference type="GO" id="GO:0003677">
    <property type="term" value="F:DNA binding"/>
    <property type="evidence" value="ECO:0007669"/>
    <property type="project" value="InterPro"/>
</dbReference>
<sequence>MSGIPRTHLMIVGGIGLAVALYVASVLSGQPTPVLKSSLAGTQLGKPECKHSHHSTHTQVSPVRCPVQPDVRNVGGEWILTSAADKQQAYERLAAAIRIRTESFDDMPMNASDPVFDVFYEFEEYLRTTFPLFHKATKFERVNTHGLLFTWEGTDESLKPMILMAHQDVVPVNEVTWKFWTHPPFDAYMDNNGWVWGRGTTDMKSTLVALMSSAEKLMSEGFQPERTILYSFGFDEEIRGPRGAGHLAQHLLQRYGRDGAALVFDEGFTGVDKDFGQLFARVGLAEKGCFNARLTVMAPGGHSSRPPLHTGIGIMGQIFVAMEETRGPLKLEADNTLLGYLECAAVHGSVDDDLKQKVRCPECWPALADELASDGAKELFLRTTQAITIVNGGNKYNALPEYTTALANYRTGFFETSQVVMDRLASAIAPIAAASNMTFDYQGSHAHVRDNVIRLHTDGLVLEPAPLTPDTGAAFDLVGGTIKHVFPGAVVVPSAMTAFTDTQFYWDLSKNIYRFAPASMAHMLNYHTVDERIHIDAHLSMVRFFYKLLQNSQGWRGRRHKHMCMIPVRGEPCPSASEPHESAPSEPLLNDTGPHLHADNAFSPAHRHPGDSVPLDDDAAEDEETHFVGLGFFGLVPDTRAAPTFSRQATLAFRQVSSDPNRPAYFIKHPSLLYGRGPSSSSAALDEVRRLCAPIGPDIPVRALHQFTTLTLPSLPFVHPQRLSAVFDSGRAPALAAGIVAHCTSYIPEIRPLHRALWQQALLALEDEYRQPRLRTLQLALLILTSRPSENVGQREIGLARAVGCAHLLGLHMDASAWALPAWEVCVRTRIWWTLFIHDKWPALLYGRPSNLYRSNYNVPLPSVDDDASSASFLATCRLTLIVDKLLERFFSVHAITSPPGELTRLASLECILADLEAFEAALPVSLHSTTRDAPTGVRSLQLSLCGLYVVVHRTIIEALAPTGVHVSLARANALAACGRLAALVVALTESDRAMFWMPYSSHHISNAVSLLVRLALAHTDGALACTVALVENLGATYAQTQWDIAESALRRIAVVLAIGSRDLPALGETYRSVADVLGINVGTDEAGTLADKLLESFGVSGKADWLDADLSWLDSAMLLGALDSTDVNELR</sequence>
<dbReference type="EMBL" id="AP028213">
    <property type="protein sequence ID" value="BEI89352.1"/>
    <property type="molecule type" value="Genomic_DNA"/>
</dbReference>
<feature type="domain" description="Peptidase M20 dimerisation" evidence="9">
    <location>
        <begin position="285"/>
        <end position="432"/>
    </location>
</feature>
<evidence type="ECO:0000256" key="3">
    <source>
        <dbReference type="ARBA" id="ARBA00022723"/>
    </source>
</evidence>
<dbReference type="Proteomes" id="UP001233271">
    <property type="component" value="Chromosome 2"/>
</dbReference>
<dbReference type="PANTHER" id="PTHR45962:SF1">
    <property type="entry name" value="N-FATTY-ACYL-AMINO ACID SYNTHASE_HYDROLASE PM20D1"/>
    <property type="match status" value="1"/>
</dbReference>
<dbReference type="GO" id="GO:0016810">
    <property type="term" value="F:hydrolase activity, acting on carbon-nitrogen (but not peptide) bonds"/>
    <property type="evidence" value="ECO:0007669"/>
    <property type="project" value="UniProtKB-ARBA"/>
</dbReference>
<evidence type="ECO:0000313" key="11">
    <source>
        <dbReference type="Proteomes" id="UP001233271"/>
    </source>
</evidence>
<dbReference type="GO" id="GO:0051603">
    <property type="term" value="P:proteolysis involved in protein catabolic process"/>
    <property type="evidence" value="ECO:0007669"/>
    <property type="project" value="TreeGrafter"/>
</dbReference>
<dbReference type="GO" id="GO:0005576">
    <property type="term" value="C:extracellular region"/>
    <property type="evidence" value="ECO:0007669"/>
    <property type="project" value="UniProtKB-ARBA"/>
</dbReference>
<dbReference type="SUPFAM" id="SSF53187">
    <property type="entry name" value="Zn-dependent exopeptidases"/>
    <property type="match status" value="1"/>
</dbReference>
<name>A0AA48I4T9_9TREE</name>
<keyword evidence="6" id="KW-0539">Nucleus</keyword>
<gene>
    <name evidence="10" type="ORF">CcaverHIS019_0207140</name>
</gene>
<reference evidence="10" key="1">
    <citation type="journal article" date="2023" name="BMC Genomics">
        <title>Chromosome-level genome assemblies of Cutaneotrichosporon spp. (Trichosporonales, Basidiomycota) reveal imbalanced evolution between nucleotide sequences and chromosome synteny.</title>
        <authorList>
            <person name="Kobayashi Y."/>
            <person name="Kayamori A."/>
            <person name="Aoki K."/>
            <person name="Shiwa Y."/>
            <person name="Matsutani M."/>
            <person name="Fujita N."/>
            <person name="Sugita T."/>
            <person name="Iwasaki W."/>
            <person name="Tanaka N."/>
            <person name="Takashima M."/>
        </authorList>
    </citation>
    <scope>NUCLEOTIDE SEQUENCE</scope>
    <source>
        <strain evidence="10">HIS019</strain>
    </source>
</reference>
<dbReference type="Gene3D" id="3.30.70.360">
    <property type="match status" value="1"/>
</dbReference>
<dbReference type="SUPFAM" id="SSF55031">
    <property type="entry name" value="Bacterial exopeptidase dimerisation domain"/>
    <property type="match status" value="1"/>
</dbReference>
<dbReference type="GO" id="GO:0006629">
    <property type="term" value="P:lipid metabolic process"/>
    <property type="evidence" value="ECO:0007669"/>
    <property type="project" value="UniProtKB-ARBA"/>
</dbReference>
<dbReference type="InterPro" id="IPR011650">
    <property type="entry name" value="Peptidase_M20_dimer"/>
</dbReference>
<dbReference type="CDD" id="cd05674">
    <property type="entry name" value="M20_yscS"/>
    <property type="match status" value="1"/>
</dbReference>
<dbReference type="GO" id="GO:0000328">
    <property type="term" value="C:fungal-type vacuole lumen"/>
    <property type="evidence" value="ECO:0007669"/>
    <property type="project" value="TreeGrafter"/>
</dbReference>
<dbReference type="FunFam" id="1.10.150.900:FF:000003">
    <property type="entry name" value="N-fatty-acyl-amino acid synthase/hydrolase PM20D1"/>
    <property type="match status" value="1"/>
</dbReference>
<feature type="domain" description="Xylanolytic transcriptional activator regulatory" evidence="8">
    <location>
        <begin position="754"/>
        <end position="876"/>
    </location>
</feature>
<dbReference type="GO" id="GO:0008270">
    <property type="term" value="F:zinc ion binding"/>
    <property type="evidence" value="ECO:0007669"/>
    <property type="project" value="InterPro"/>
</dbReference>
<dbReference type="InterPro" id="IPR002933">
    <property type="entry name" value="Peptidase_M20"/>
</dbReference>
<dbReference type="GO" id="GO:1990845">
    <property type="term" value="P:adaptive thermogenesis"/>
    <property type="evidence" value="ECO:0007669"/>
    <property type="project" value="UniProtKB-ARBA"/>
</dbReference>
<keyword evidence="3" id="KW-0479">Metal-binding</keyword>
<evidence type="ECO:0000256" key="5">
    <source>
        <dbReference type="ARBA" id="ARBA00022833"/>
    </source>
</evidence>
<dbReference type="AlphaFoldDB" id="A0AA48I4T9"/>
<dbReference type="InterPro" id="IPR036264">
    <property type="entry name" value="Bact_exopeptidase_dim_dom"/>
</dbReference>
<dbReference type="Gene3D" id="3.40.630.10">
    <property type="entry name" value="Zn peptidases"/>
    <property type="match status" value="1"/>
</dbReference>
<evidence type="ECO:0000256" key="7">
    <source>
        <dbReference type="SAM" id="MobiDB-lite"/>
    </source>
</evidence>
<evidence type="ECO:0000313" key="10">
    <source>
        <dbReference type="EMBL" id="BEI89352.1"/>
    </source>
</evidence>
<evidence type="ECO:0000256" key="4">
    <source>
        <dbReference type="ARBA" id="ARBA00022801"/>
    </source>
</evidence>
<dbReference type="PANTHER" id="PTHR45962">
    <property type="entry name" value="N-FATTY-ACYL-AMINO ACID SYNTHASE/HYDROLASE PM20D1"/>
    <property type="match status" value="1"/>
</dbReference>
<evidence type="ECO:0000256" key="2">
    <source>
        <dbReference type="ARBA" id="ARBA00022670"/>
    </source>
</evidence>
<keyword evidence="5" id="KW-0862">Zinc</keyword>
<keyword evidence="11" id="KW-1185">Reference proteome</keyword>
<dbReference type="Pfam" id="PF07687">
    <property type="entry name" value="M20_dimer"/>
    <property type="match status" value="1"/>
</dbReference>
<dbReference type="GO" id="GO:0043604">
    <property type="term" value="P:amide biosynthetic process"/>
    <property type="evidence" value="ECO:0007669"/>
    <property type="project" value="UniProtKB-ARBA"/>
</dbReference>
<dbReference type="FunFam" id="3.40.630.10:FF:000027">
    <property type="entry name" value="N-fatty-acyl-amino acid synthase/hydrolase PM20D1"/>
    <property type="match status" value="1"/>
</dbReference>
<dbReference type="GO" id="GO:0006520">
    <property type="term" value="P:amino acid metabolic process"/>
    <property type="evidence" value="ECO:0007669"/>
    <property type="project" value="UniProtKB-ARBA"/>
</dbReference>